<evidence type="ECO:0000313" key="3">
    <source>
        <dbReference type="Proteomes" id="UP000799536"/>
    </source>
</evidence>
<proteinExistence type="predicted"/>
<evidence type="ECO:0000313" key="2">
    <source>
        <dbReference type="EMBL" id="KAF2203353.1"/>
    </source>
</evidence>
<feature type="compositionally biased region" description="Basic and acidic residues" evidence="1">
    <location>
        <begin position="172"/>
        <end position="184"/>
    </location>
</feature>
<dbReference type="EMBL" id="ML993905">
    <property type="protein sequence ID" value="KAF2203353.1"/>
    <property type="molecule type" value="Genomic_DNA"/>
</dbReference>
<reference evidence="2" key="1">
    <citation type="journal article" date="2020" name="Stud. Mycol.">
        <title>101 Dothideomycetes genomes: a test case for predicting lifestyles and emergence of pathogens.</title>
        <authorList>
            <person name="Haridas S."/>
            <person name="Albert R."/>
            <person name="Binder M."/>
            <person name="Bloem J."/>
            <person name="Labutti K."/>
            <person name="Salamov A."/>
            <person name="Andreopoulos B."/>
            <person name="Baker S."/>
            <person name="Barry K."/>
            <person name="Bills G."/>
            <person name="Bluhm B."/>
            <person name="Cannon C."/>
            <person name="Castanera R."/>
            <person name="Culley D."/>
            <person name="Daum C."/>
            <person name="Ezra D."/>
            <person name="Gonzalez J."/>
            <person name="Henrissat B."/>
            <person name="Kuo A."/>
            <person name="Liang C."/>
            <person name="Lipzen A."/>
            <person name="Lutzoni F."/>
            <person name="Magnuson J."/>
            <person name="Mondo S."/>
            <person name="Nolan M."/>
            <person name="Ohm R."/>
            <person name="Pangilinan J."/>
            <person name="Park H.-J."/>
            <person name="Ramirez L."/>
            <person name="Alfaro M."/>
            <person name="Sun H."/>
            <person name="Tritt A."/>
            <person name="Yoshinaga Y."/>
            <person name="Zwiers L.-H."/>
            <person name="Turgeon B."/>
            <person name="Goodwin S."/>
            <person name="Spatafora J."/>
            <person name="Crous P."/>
            <person name="Grigoriev I."/>
        </authorList>
    </citation>
    <scope>NUCLEOTIDE SEQUENCE</scope>
    <source>
        <strain evidence="2">ATCC 74209</strain>
    </source>
</reference>
<dbReference type="OrthoDB" id="3785918at2759"/>
<accession>A0A9P4JVL2</accession>
<feature type="compositionally biased region" description="Low complexity" evidence="1">
    <location>
        <begin position="149"/>
        <end position="158"/>
    </location>
</feature>
<feature type="compositionally biased region" description="Basic and acidic residues" evidence="1">
    <location>
        <begin position="74"/>
        <end position="87"/>
    </location>
</feature>
<dbReference type="Proteomes" id="UP000799536">
    <property type="component" value="Unassembled WGS sequence"/>
</dbReference>
<feature type="region of interest" description="Disordered" evidence="1">
    <location>
        <begin position="149"/>
        <end position="184"/>
    </location>
</feature>
<name>A0A9P4JVL2_9PLEO</name>
<organism evidence="2 3">
    <name type="scientific">Delitschia confertaspora ATCC 74209</name>
    <dbReference type="NCBI Taxonomy" id="1513339"/>
    <lineage>
        <taxon>Eukaryota</taxon>
        <taxon>Fungi</taxon>
        <taxon>Dikarya</taxon>
        <taxon>Ascomycota</taxon>
        <taxon>Pezizomycotina</taxon>
        <taxon>Dothideomycetes</taxon>
        <taxon>Pleosporomycetidae</taxon>
        <taxon>Pleosporales</taxon>
        <taxon>Delitschiaceae</taxon>
        <taxon>Delitschia</taxon>
    </lineage>
</organism>
<comment type="caution">
    <text evidence="2">The sequence shown here is derived from an EMBL/GenBank/DDBJ whole genome shotgun (WGS) entry which is preliminary data.</text>
</comment>
<gene>
    <name evidence="2" type="ORF">GQ43DRAFT_438876</name>
</gene>
<feature type="region of interest" description="Disordered" evidence="1">
    <location>
        <begin position="66"/>
        <end position="87"/>
    </location>
</feature>
<evidence type="ECO:0000256" key="1">
    <source>
        <dbReference type="SAM" id="MobiDB-lite"/>
    </source>
</evidence>
<keyword evidence="3" id="KW-1185">Reference proteome</keyword>
<dbReference type="AlphaFoldDB" id="A0A9P4JVL2"/>
<protein>
    <submittedName>
        <fullName evidence="2">Uncharacterized protein</fullName>
    </submittedName>
</protein>
<sequence length="427" mass="46308">MATPPTMVMSASPPPTLCPGRSALNLSTPKFVPTVLPQRNSVSFPSGLSDDFLPWRSSVPFSTGTADGFAFPDSRSDSSSDEKPHDCGTKFMAAEIGTGAQISPTTSSLMQFSSMTVFPTTRSAHRRGHSDYFSFRPSKPSTPTAAAAAVASGSPASHSHQDLFMPPSEAQQNEKEGKKAEDKTTDPYAIEVLQRATDENLPTRFFLLLTAVISRISTAPSKDSSEGAVMSAFERYAIAFADAQDSENHGSGKGKGIAREAKATKDGVLYLRLWETTIEVVETVLATGEVGLDRFGWGVLGLSSGVLRVSSAYLSFLCLFVCLPLYHPAIHPLLPSKTSSNHLSQPSAHFKSMRRRLRAALQNFPAQARYVHICANLLLQDMRNNWAIVRWWHLISVAERWVRAMKMDRDVDWDAVAGVVLLGGAGG</sequence>